<keyword evidence="4 7" id="KW-0369">Histidine metabolism</keyword>
<dbReference type="EC" id="3.5.2.7" evidence="1 7"/>
<gene>
    <name evidence="7" type="primary">hutI</name>
    <name evidence="10" type="ORF">OP10G_3414</name>
</gene>
<dbReference type="NCBIfam" id="TIGR01224">
    <property type="entry name" value="hutI"/>
    <property type="match status" value="1"/>
</dbReference>
<feature type="binding site" evidence="7">
    <location>
        <position position="85"/>
    </location>
    <ligand>
        <name>Fe(3+)</name>
        <dbReference type="ChEBI" id="CHEBI:29034"/>
    </ligand>
</feature>
<feature type="binding site" evidence="7">
    <location>
        <position position="327"/>
    </location>
    <ligand>
        <name>Fe(3+)</name>
        <dbReference type="ChEBI" id="CHEBI:29034"/>
    </ligand>
</feature>
<comment type="pathway">
    <text evidence="7">Amino-acid degradation; L-histidine degradation into L-glutamate; N-formimidoyl-L-glutamate from L-histidine: step 3/3.</text>
</comment>
<evidence type="ECO:0000256" key="4">
    <source>
        <dbReference type="ARBA" id="ARBA00022808"/>
    </source>
</evidence>
<evidence type="ECO:0000256" key="5">
    <source>
        <dbReference type="ARBA" id="ARBA00022833"/>
    </source>
</evidence>
<feature type="binding site" evidence="7">
    <location>
        <position position="83"/>
    </location>
    <ligand>
        <name>Fe(3+)</name>
        <dbReference type="ChEBI" id="CHEBI:29034"/>
    </ligand>
</feature>
<keyword evidence="5 7" id="KW-0862">Zinc</keyword>
<keyword evidence="2 7" id="KW-0479">Metal-binding</keyword>
<dbReference type="EMBL" id="CP007139">
    <property type="protein sequence ID" value="AIE86782.1"/>
    <property type="molecule type" value="Genomic_DNA"/>
</dbReference>
<comment type="subcellular location">
    <subcellularLocation>
        <location evidence="7">Cytoplasm</location>
    </subcellularLocation>
</comment>
<dbReference type="GO" id="GO:0005506">
    <property type="term" value="F:iron ion binding"/>
    <property type="evidence" value="ECO:0007669"/>
    <property type="project" value="UniProtKB-UniRule"/>
</dbReference>
<feature type="region of interest" description="Disordered" evidence="8">
    <location>
        <begin position="437"/>
        <end position="459"/>
    </location>
</feature>
<feature type="binding site" evidence="7">
    <location>
        <position position="329"/>
    </location>
    <ligand>
        <name>N-formimidoyl-L-glutamate</name>
        <dbReference type="ChEBI" id="CHEBI:58928"/>
    </ligand>
</feature>
<evidence type="ECO:0000256" key="2">
    <source>
        <dbReference type="ARBA" id="ARBA00022723"/>
    </source>
</evidence>
<comment type="cofactor">
    <cofactor evidence="7">
        <name>Zn(2+)</name>
        <dbReference type="ChEBI" id="CHEBI:29105"/>
    </cofactor>
    <cofactor evidence="7">
        <name>Fe(3+)</name>
        <dbReference type="ChEBI" id="CHEBI:29034"/>
    </cofactor>
    <text evidence="7">Binds 1 zinc or iron ion per subunit.</text>
</comment>
<dbReference type="eggNOG" id="COG1228">
    <property type="taxonomic scope" value="Bacteria"/>
</dbReference>
<feature type="binding site" evidence="7">
    <location>
        <position position="327"/>
    </location>
    <ligand>
        <name>Zn(2+)</name>
        <dbReference type="ChEBI" id="CHEBI:29105"/>
    </ligand>
</feature>
<dbReference type="InterPro" id="IPR006680">
    <property type="entry name" value="Amidohydro-rel"/>
</dbReference>
<keyword evidence="3 7" id="KW-0378">Hydrolase</keyword>
<keyword evidence="6 7" id="KW-0408">Iron</keyword>
<feature type="binding site" evidence="7">
    <location>
        <position position="85"/>
    </location>
    <ligand>
        <name>Zn(2+)</name>
        <dbReference type="ChEBI" id="CHEBI:29105"/>
    </ligand>
</feature>
<dbReference type="KEGG" id="fgi:OP10G_3414"/>
<feature type="binding site" evidence="7">
    <location>
        <position position="155"/>
    </location>
    <ligand>
        <name>4-imidazolone-5-propanoate</name>
        <dbReference type="ChEBI" id="CHEBI:77893"/>
    </ligand>
</feature>
<dbReference type="SUPFAM" id="SSF51556">
    <property type="entry name" value="Metallo-dependent hydrolases"/>
    <property type="match status" value="1"/>
</dbReference>
<evidence type="ECO:0000256" key="6">
    <source>
        <dbReference type="ARBA" id="ARBA00023004"/>
    </source>
</evidence>
<dbReference type="OrthoDB" id="9776455at2"/>
<feature type="binding site" evidence="7">
    <location>
        <position position="155"/>
    </location>
    <ligand>
        <name>N-formimidoyl-L-glutamate</name>
        <dbReference type="ChEBI" id="CHEBI:58928"/>
    </ligand>
</feature>
<dbReference type="HAMAP" id="MF_00372">
    <property type="entry name" value="HutI"/>
    <property type="match status" value="1"/>
</dbReference>
<proteinExistence type="inferred from homology"/>
<evidence type="ECO:0000313" key="11">
    <source>
        <dbReference type="Proteomes" id="UP000027982"/>
    </source>
</evidence>
<feature type="binding site" evidence="7">
    <location>
        <position position="331"/>
    </location>
    <ligand>
        <name>N-formimidoyl-L-glutamate</name>
        <dbReference type="ChEBI" id="CHEBI:58928"/>
    </ligand>
</feature>
<feature type="binding site" evidence="7">
    <location>
        <position position="92"/>
    </location>
    <ligand>
        <name>4-imidazolone-5-propanoate</name>
        <dbReference type="ChEBI" id="CHEBI:77893"/>
    </ligand>
</feature>
<dbReference type="HOGENOM" id="CLU_041647_0_1_0"/>
<evidence type="ECO:0000256" key="7">
    <source>
        <dbReference type="HAMAP-Rule" id="MF_00372"/>
    </source>
</evidence>
<dbReference type="Gene3D" id="3.20.20.140">
    <property type="entry name" value="Metal-dependent hydrolases"/>
    <property type="match status" value="1"/>
</dbReference>
<feature type="binding site" evidence="7">
    <location>
        <position position="83"/>
    </location>
    <ligand>
        <name>Zn(2+)</name>
        <dbReference type="ChEBI" id="CHEBI:29105"/>
    </ligand>
</feature>
<evidence type="ECO:0000256" key="8">
    <source>
        <dbReference type="SAM" id="MobiDB-lite"/>
    </source>
</evidence>
<dbReference type="InterPro" id="IPR032466">
    <property type="entry name" value="Metal_Hydrolase"/>
</dbReference>
<dbReference type="SUPFAM" id="SSF51338">
    <property type="entry name" value="Composite domain of metallo-dependent hydrolases"/>
    <property type="match status" value="1"/>
</dbReference>
<comment type="function">
    <text evidence="7">Catalyzes the hydrolytic cleavage of the carbon-nitrogen bond in imidazolone-5-propanoate to yield N-formimidoyl-L-glutamate. It is the third step in the universal histidine degradation pathway.</text>
</comment>
<feature type="binding site" evidence="7">
    <location>
        <position position="255"/>
    </location>
    <ligand>
        <name>4-imidazolone-5-propanoate</name>
        <dbReference type="ChEBI" id="CHEBI:77893"/>
    </ligand>
</feature>
<dbReference type="CDD" id="cd01296">
    <property type="entry name" value="Imidazolone-5PH"/>
    <property type="match status" value="1"/>
</dbReference>
<dbReference type="PANTHER" id="PTHR42752:SF1">
    <property type="entry name" value="IMIDAZOLONEPROPIONASE-RELATED"/>
    <property type="match status" value="1"/>
</dbReference>
<dbReference type="UniPathway" id="UPA00379">
    <property type="reaction ID" value="UER00551"/>
</dbReference>
<dbReference type="Proteomes" id="UP000027982">
    <property type="component" value="Chromosome"/>
</dbReference>
<dbReference type="GO" id="GO:0005737">
    <property type="term" value="C:cytoplasm"/>
    <property type="evidence" value="ECO:0007669"/>
    <property type="project" value="UniProtKB-SubCell"/>
</dbReference>
<dbReference type="GO" id="GO:0008270">
    <property type="term" value="F:zinc ion binding"/>
    <property type="evidence" value="ECO:0007669"/>
    <property type="project" value="UniProtKB-UniRule"/>
</dbReference>
<evidence type="ECO:0000259" key="9">
    <source>
        <dbReference type="Pfam" id="PF01979"/>
    </source>
</evidence>
<dbReference type="GO" id="GO:0019556">
    <property type="term" value="P:L-histidine catabolic process to glutamate and formamide"/>
    <property type="evidence" value="ECO:0007669"/>
    <property type="project" value="UniProtKB-UniRule"/>
</dbReference>
<feature type="binding site" evidence="7">
    <location>
        <position position="188"/>
    </location>
    <ligand>
        <name>4-imidazolone-5-propanoate</name>
        <dbReference type="ChEBI" id="CHEBI:77893"/>
    </ligand>
</feature>
<dbReference type="InterPro" id="IPR011059">
    <property type="entry name" value="Metal-dep_hydrolase_composite"/>
</dbReference>
<comment type="similarity">
    <text evidence="7">Belongs to the metallo-dependent hydrolases superfamily. HutI family.</text>
</comment>
<evidence type="ECO:0000313" key="10">
    <source>
        <dbReference type="EMBL" id="AIE86782.1"/>
    </source>
</evidence>
<dbReference type="InterPro" id="IPR005920">
    <property type="entry name" value="HutI"/>
</dbReference>
<sequence>MNKSARLAVFGASQLVTLRGPARPRVGGELADLSIIRGGGLICRGGKIEFVGTSDQVLARVTPGDEVVDATSGVVLPGFVDAHTHPIFGGDRLDDFSLRSSGATYQEIAAAGGGIRSTVAKTRAASEESLVKAGERHARLFLENGTTTIEAKSGYGLDKETELRMLRAIRRLGEITPIGFVPTYLGAHAFPPEHEADPDGYVDQVEAMLPRVANERLAVACDVFVEEDYFDAGQARRLLGRAQELGLATRMHVDQFGDSGGARLAAELRVRTADHLEHTGIGGINALADAGVIPVLLPASVYCLGLSKYPLAREMVERGLPLVVATDFNPGSAPTLSMPFVLSLCATQMRLKPEEALTAATFNAACALGIQRDKGSLEAGKSADFTIWDCQDWREIPYHVGSLRPSTVYVGGVAWASSPCVSRPSWSCDSSVRSFRTGILHPQPPPHRTNIDEEGAPED</sequence>
<feature type="domain" description="Amidohydrolase-related" evidence="9">
    <location>
        <begin position="74"/>
        <end position="412"/>
    </location>
</feature>
<name>A0A068NTU3_FIMGI</name>
<evidence type="ECO:0000256" key="1">
    <source>
        <dbReference type="ARBA" id="ARBA00012864"/>
    </source>
</evidence>
<dbReference type="Gene3D" id="2.30.40.10">
    <property type="entry name" value="Urease, subunit C, domain 1"/>
    <property type="match status" value="1"/>
</dbReference>
<keyword evidence="11" id="KW-1185">Reference proteome</keyword>
<reference evidence="10 11" key="1">
    <citation type="journal article" date="2014" name="PLoS ONE">
        <title>The first complete genome sequence of the class fimbriimonadia in the phylum armatimonadetes.</title>
        <authorList>
            <person name="Hu Z.Y."/>
            <person name="Wang Y.Z."/>
            <person name="Im W.T."/>
            <person name="Wang S.Y."/>
            <person name="Zhao G.P."/>
            <person name="Zheng H.J."/>
            <person name="Quan Z.X."/>
        </authorList>
    </citation>
    <scope>NUCLEOTIDE SEQUENCE [LARGE SCALE GENOMIC DNA]</scope>
    <source>
        <strain evidence="10">Gsoil 348</strain>
    </source>
</reference>
<dbReference type="GO" id="GO:0050480">
    <property type="term" value="F:imidazolonepropionase activity"/>
    <property type="evidence" value="ECO:0007669"/>
    <property type="project" value="UniProtKB-UniRule"/>
</dbReference>
<organism evidence="10 11">
    <name type="scientific">Fimbriimonas ginsengisoli Gsoil 348</name>
    <dbReference type="NCBI Taxonomy" id="661478"/>
    <lineage>
        <taxon>Bacteria</taxon>
        <taxon>Bacillati</taxon>
        <taxon>Armatimonadota</taxon>
        <taxon>Fimbriimonadia</taxon>
        <taxon>Fimbriimonadales</taxon>
        <taxon>Fimbriimonadaceae</taxon>
        <taxon>Fimbriimonas</taxon>
    </lineage>
</organism>
<dbReference type="Pfam" id="PF01979">
    <property type="entry name" value="Amidohydro_1"/>
    <property type="match status" value="1"/>
</dbReference>
<protein>
    <recommendedName>
        <fullName evidence="1 7">Imidazolonepropionase</fullName>
        <ecNumber evidence="1 7">3.5.2.7</ecNumber>
    </recommendedName>
    <alternativeName>
        <fullName evidence="7">Imidazolone-5-propionate hydrolase</fullName>
    </alternativeName>
</protein>
<dbReference type="PANTHER" id="PTHR42752">
    <property type="entry name" value="IMIDAZOLONEPROPIONASE"/>
    <property type="match status" value="1"/>
</dbReference>
<dbReference type="GO" id="GO:0019557">
    <property type="term" value="P:L-histidine catabolic process to glutamate and formate"/>
    <property type="evidence" value="ECO:0007669"/>
    <property type="project" value="UniProtKB-UniPathway"/>
</dbReference>
<accession>A0A068NTU3</accession>
<dbReference type="AlphaFoldDB" id="A0A068NTU3"/>
<dbReference type="FunFam" id="3.20.20.140:FF:000007">
    <property type="entry name" value="Imidazolonepropionase"/>
    <property type="match status" value="1"/>
</dbReference>
<evidence type="ECO:0000256" key="3">
    <source>
        <dbReference type="ARBA" id="ARBA00022801"/>
    </source>
</evidence>
<keyword evidence="7" id="KW-0963">Cytoplasm</keyword>
<feature type="binding site" evidence="7">
    <location>
        <position position="252"/>
    </location>
    <ligand>
        <name>Fe(3+)</name>
        <dbReference type="ChEBI" id="CHEBI:29034"/>
    </ligand>
</feature>
<dbReference type="RefSeq" id="WP_158409266.1">
    <property type="nucleotide sequence ID" value="NZ_CP007139.1"/>
</dbReference>
<feature type="binding site" evidence="7">
    <location>
        <position position="252"/>
    </location>
    <ligand>
        <name>Zn(2+)</name>
        <dbReference type="ChEBI" id="CHEBI:29105"/>
    </ligand>
</feature>
<comment type="catalytic activity">
    <reaction evidence="7">
        <text>4-imidazolone-5-propanoate + H2O = N-formimidoyl-L-glutamate</text>
        <dbReference type="Rhea" id="RHEA:23660"/>
        <dbReference type="ChEBI" id="CHEBI:15377"/>
        <dbReference type="ChEBI" id="CHEBI:58928"/>
        <dbReference type="ChEBI" id="CHEBI:77893"/>
        <dbReference type="EC" id="3.5.2.7"/>
    </reaction>
</comment>
<dbReference type="STRING" id="661478.OP10G_3414"/>
<feature type="binding site" evidence="7">
    <location>
        <position position="332"/>
    </location>
    <ligand>
        <name>4-imidazolone-5-propanoate</name>
        <dbReference type="ChEBI" id="CHEBI:77893"/>
    </ligand>
</feature>